<dbReference type="EMBL" id="CAXLJL010000114">
    <property type="protein sequence ID" value="CAL5132098.1"/>
    <property type="molecule type" value="Genomic_DNA"/>
</dbReference>
<protein>
    <recommendedName>
        <fullName evidence="9">BZIP domain-containing protein</fullName>
    </recommendedName>
</protein>
<evidence type="ECO:0000256" key="1">
    <source>
        <dbReference type="ARBA" id="ARBA00004167"/>
    </source>
</evidence>
<dbReference type="InterPro" id="IPR046347">
    <property type="entry name" value="bZIP_sf"/>
</dbReference>
<comment type="caution">
    <text evidence="10">The sequence shown here is derived from an EMBL/GenBank/DDBJ whole genome shotgun (WGS) entry which is preliminary data.</text>
</comment>
<dbReference type="GO" id="GO:0016020">
    <property type="term" value="C:membrane"/>
    <property type="evidence" value="ECO:0007669"/>
    <property type="project" value="UniProtKB-SubCell"/>
</dbReference>
<feature type="region of interest" description="Disordered" evidence="8">
    <location>
        <begin position="438"/>
        <end position="465"/>
    </location>
</feature>
<evidence type="ECO:0000256" key="4">
    <source>
        <dbReference type="ARBA" id="ARBA00023125"/>
    </source>
</evidence>
<evidence type="ECO:0000256" key="5">
    <source>
        <dbReference type="ARBA" id="ARBA00023163"/>
    </source>
</evidence>
<dbReference type="SUPFAM" id="SSF57959">
    <property type="entry name" value="Leucine zipper domain"/>
    <property type="match status" value="1"/>
</dbReference>
<evidence type="ECO:0000256" key="8">
    <source>
        <dbReference type="SAM" id="MobiDB-lite"/>
    </source>
</evidence>
<feature type="region of interest" description="Disordered" evidence="8">
    <location>
        <begin position="821"/>
        <end position="864"/>
    </location>
</feature>
<accession>A0AAV2T3P5</accession>
<comment type="subcellular location">
    <subcellularLocation>
        <location evidence="1">Membrane</location>
        <topology evidence="1">Single-pass membrane protein</topology>
    </subcellularLocation>
</comment>
<dbReference type="PROSITE" id="PS50217">
    <property type="entry name" value="BZIP"/>
    <property type="match status" value="1"/>
</dbReference>
<sequence length="864" mass="94986">MVILRSTWYSGVRQDLAVEVRMMESFFAADMKGAMDGFLDSVDMLEDVDISDFDLPMGVIDAPLDSGLEGSLSSSDSDSGIMSGDRNGLKRLKVKQGTPADSVLDSGSQQRFETQTKVLAPTIDCVLTDAVCSSSSQSFVSGASEDACDSSAGAWSEPFQKPIRIIKIESDKIRRSSPPEVQNLAVASDNLQRRKTHYRILGSNSSVKVISQTVAPVRYVTTRPFADGQKPCVSILKKECDSFSLDNLCQVSETFGLNQSGEIGSFLDEYDPTAHSDPSLEKHLYGACEDLRSPFRTTQQAIDSSSVVDCPDILSPSDCIFTRAHLERIRKKQERMIKNRQAASMSRLRKKEYLERLEMRYEQLKRENMHLWRQNEEWKQRCDHLERCLDNLQSQISDVPDKQRAEVGSKLANTSGSQISPVSSGGLTINCDDQTSNTNPLRCPVSPIVRTNRPSFPSNPTTSDIMQSRTHVSLSNFGLKRSRILEEPPKRWTSCSSKDTAFQIQKAPEYSTSSSPSSSSFGRKTVINSIFYSGKTSSTLTAGSSSDLQPKQSKLVSLTGIINRHRPGGFNSTRPKLIATTSLLAIFCLFSLNVFLSPNIFRATDSGGFLSSLHLNAAKSWESAPAYSAGGRVLLSAKLNEQADEHSSSPSDVPPSMDSSTVSNLSSADVAAHHHRHSPPANFKENHPNAPENVSQNDFRRLSSEWTRLLKSSKSRRLWNDLLTLSPNEKPYASIPDGKIFHPHLTRPALSSSHPRPPVSSTGGSSSDESSTRNNSRDNLSDESNSLTLPHSASWTGAHVSGSWSHRHARFVRKNVPELQISSKQPHLNQSDAARSSVFKSSCELSSGGTNNSLPTRHSYPADQ</sequence>
<keyword evidence="6" id="KW-0539">Nucleus</keyword>
<feature type="region of interest" description="Disordered" evidence="8">
    <location>
        <begin position="640"/>
        <end position="698"/>
    </location>
</feature>
<feature type="region of interest" description="Disordered" evidence="8">
    <location>
        <begin position="727"/>
        <end position="790"/>
    </location>
</feature>
<feature type="coiled-coil region" evidence="7">
    <location>
        <begin position="347"/>
        <end position="395"/>
    </location>
</feature>
<comment type="similarity">
    <text evidence="2">Belongs to the bZIP family. ATF subfamily.</text>
</comment>
<keyword evidence="7" id="KW-0175">Coiled coil</keyword>
<feature type="compositionally biased region" description="Low complexity" evidence="8">
    <location>
        <begin position="760"/>
        <end position="774"/>
    </location>
</feature>
<feature type="compositionally biased region" description="Polar residues" evidence="8">
    <location>
        <begin position="452"/>
        <end position="465"/>
    </location>
</feature>
<dbReference type="Proteomes" id="UP001497525">
    <property type="component" value="Unassembled WGS sequence"/>
</dbReference>
<evidence type="ECO:0000259" key="9">
    <source>
        <dbReference type="PROSITE" id="PS50217"/>
    </source>
</evidence>
<dbReference type="PANTHER" id="PTHR46164">
    <property type="entry name" value="ATF6, ISOFORM C"/>
    <property type="match status" value="1"/>
</dbReference>
<dbReference type="GO" id="GO:0000978">
    <property type="term" value="F:RNA polymerase II cis-regulatory region sequence-specific DNA binding"/>
    <property type="evidence" value="ECO:0007669"/>
    <property type="project" value="TreeGrafter"/>
</dbReference>
<dbReference type="InterPro" id="IPR051882">
    <property type="entry name" value="ATF_bZIP_TF"/>
</dbReference>
<reference evidence="10" key="1">
    <citation type="submission" date="2024-06" db="EMBL/GenBank/DDBJ databases">
        <authorList>
            <person name="Liu X."/>
            <person name="Lenzi L."/>
            <person name="Haldenby T S."/>
            <person name="Uol C."/>
        </authorList>
    </citation>
    <scope>NUCLEOTIDE SEQUENCE</scope>
</reference>
<feature type="domain" description="BZIP" evidence="9">
    <location>
        <begin position="331"/>
        <end position="392"/>
    </location>
</feature>
<dbReference type="PANTHER" id="PTHR46164:SF3">
    <property type="entry name" value="ATF6, ISOFORM C"/>
    <property type="match status" value="1"/>
</dbReference>
<evidence type="ECO:0000256" key="6">
    <source>
        <dbReference type="ARBA" id="ARBA00023242"/>
    </source>
</evidence>
<organism evidence="10 11">
    <name type="scientific">Calicophoron daubneyi</name>
    <name type="common">Rumen fluke</name>
    <name type="synonym">Paramphistomum daubneyi</name>
    <dbReference type="NCBI Taxonomy" id="300641"/>
    <lineage>
        <taxon>Eukaryota</taxon>
        <taxon>Metazoa</taxon>
        <taxon>Spiralia</taxon>
        <taxon>Lophotrochozoa</taxon>
        <taxon>Platyhelminthes</taxon>
        <taxon>Trematoda</taxon>
        <taxon>Digenea</taxon>
        <taxon>Plagiorchiida</taxon>
        <taxon>Pronocephalata</taxon>
        <taxon>Paramphistomoidea</taxon>
        <taxon>Paramphistomidae</taxon>
        <taxon>Calicophoron</taxon>
    </lineage>
</organism>
<evidence type="ECO:0000313" key="11">
    <source>
        <dbReference type="Proteomes" id="UP001497525"/>
    </source>
</evidence>
<evidence type="ECO:0000313" key="10">
    <source>
        <dbReference type="EMBL" id="CAL5132098.1"/>
    </source>
</evidence>
<keyword evidence="4" id="KW-0238">DNA-binding</keyword>
<evidence type="ECO:0000256" key="7">
    <source>
        <dbReference type="SAM" id="Coils"/>
    </source>
</evidence>
<dbReference type="Gene3D" id="1.20.5.170">
    <property type="match status" value="1"/>
</dbReference>
<dbReference type="InterPro" id="IPR004827">
    <property type="entry name" value="bZIP"/>
</dbReference>
<feature type="compositionally biased region" description="Polar residues" evidence="8">
    <location>
        <begin position="821"/>
        <end position="856"/>
    </location>
</feature>
<evidence type="ECO:0000256" key="2">
    <source>
        <dbReference type="ARBA" id="ARBA00009050"/>
    </source>
</evidence>
<evidence type="ECO:0000256" key="3">
    <source>
        <dbReference type="ARBA" id="ARBA00023015"/>
    </source>
</evidence>
<dbReference type="AlphaFoldDB" id="A0AAV2T3P5"/>
<gene>
    <name evidence="10" type="ORF">CDAUBV1_LOCUS4610</name>
</gene>
<keyword evidence="3" id="KW-0805">Transcription regulation</keyword>
<dbReference type="GO" id="GO:0030968">
    <property type="term" value="P:endoplasmic reticulum unfolded protein response"/>
    <property type="evidence" value="ECO:0007669"/>
    <property type="project" value="TreeGrafter"/>
</dbReference>
<dbReference type="Pfam" id="PF00170">
    <property type="entry name" value="bZIP_1"/>
    <property type="match status" value="1"/>
</dbReference>
<name>A0AAV2T3P5_CALDB</name>
<dbReference type="CDD" id="cd14700">
    <property type="entry name" value="bZIP_ATF6"/>
    <property type="match status" value="1"/>
</dbReference>
<keyword evidence="5" id="KW-0804">Transcription</keyword>
<dbReference type="GO" id="GO:0005634">
    <property type="term" value="C:nucleus"/>
    <property type="evidence" value="ECO:0007669"/>
    <property type="project" value="TreeGrafter"/>
</dbReference>
<proteinExistence type="inferred from homology"/>
<dbReference type="GO" id="GO:0000981">
    <property type="term" value="F:DNA-binding transcription factor activity, RNA polymerase II-specific"/>
    <property type="evidence" value="ECO:0007669"/>
    <property type="project" value="TreeGrafter"/>
</dbReference>
<feature type="compositionally biased region" description="Low complexity" evidence="8">
    <location>
        <begin position="648"/>
        <end position="663"/>
    </location>
</feature>
<dbReference type="SMART" id="SM00338">
    <property type="entry name" value="BRLZ"/>
    <property type="match status" value="1"/>
</dbReference>